<feature type="active site" description="Proton donor" evidence="3">
    <location>
        <position position="366"/>
    </location>
</feature>
<feature type="domain" description="Orn/DAP/Arg decarboxylase 2 N-terminal" evidence="6">
    <location>
        <begin position="52"/>
        <end position="295"/>
    </location>
</feature>
<dbReference type="CDD" id="cd06843">
    <property type="entry name" value="PLPDE_III_PvsE_like"/>
    <property type="match status" value="1"/>
</dbReference>
<reference evidence="7" key="1">
    <citation type="submission" date="2016-01" db="EMBL/GenBank/DDBJ databases">
        <authorList>
            <person name="Regsiter A."/>
            <person name="william w."/>
        </authorList>
    </citation>
    <scope>NUCLEOTIDE SEQUENCE</scope>
    <source>
        <strain evidence="7">NCPPB 1641</strain>
    </source>
</reference>
<dbReference type="Pfam" id="PF02784">
    <property type="entry name" value="Orn_Arg_deC_N"/>
    <property type="match status" value="1"/>
</dbReference>
<gene>
    <name evidence="7" type="ORF">AGR7A_pAt20121</name>
</gene>
<evidence type="ECO:0000259" key="5">
    <source>
        <dbReference type="Pfam" id="PF00278"/>
    </source>
</evidence>
<proteinExistence type="inferred from homology"/>
<dbReference type="PRINTS" id="PR01182">
    <property type="entry name" value="ORNDCRBXLASE"/>
</dbReference>
<dbReference type="InterPro" id="IPR009006">
    <property type="entry name" value="Ala_racemase/Decarboxylase_C"/>
</dbReference>
<dbReference type="GO" id="GO:0006596">
    <property type="term" value="P:polyamine biosynthetic process"/>
    <property type="evidence" value="ECO:0007669"/>
    <property type="project" value="InterPro"/>
</dbReference>
<organism evidence="7 8">
    <name type="scientific">Agrobacterium deltaense NCPPB 1641</name>
    <dbReference type="NCBI Taxonomy" id="1183425"/>
    <lineage>
        <taxon>Bacteria</taxon>
        <taxon>Pseudomonadati</taxon>
        <taxon>Pseudomonadota</taxon>
        <taxon>Alphaproteobacteria</taxon>
        <taxon>Hyphomicrobiales</taxon>
        <taxon>Rhizobiaceae</taxon>
        <taxon>Rhizobium/Agrobacterium group</taxon>
        <taxon>Agrobacterium</taxon>
    </lineage>
</organism>
<comment type="caution">
    <text evidence="7">The sequence shown here is derived from an EMBL/GenBank/DDBJ whole genome shotgun (WGS) entry which is preliminary data.</text>
</comment>
<protein>
    <submittedName>
        <fullName evidence="7">Diaminopimelate decarboxylase</fullName>
    </submittedName>
</protein>
<dbReference type="AlphaFoldDB" id="A0A1S7U8C6"/>
<dbReference type="GO" id="GO:0008836">
    <property type="term" value="F:diaminopimelate decarboxylase activity"/>
    <property type="evidence" value="ECO:0007669"/>
    <property type="project" value="TreeGrafter"/>
</dbReference>
<dbReference type="PANTHER" id="PTHR43727:SF2">
    <property type="entry name" value="GROUP IV DECARBOXYLASE"/>
    <property type="match status" value="1"/>
</dbReference>
<sequence>MRPELAQPMALTAPNFQGDRTVTYFNPSLQLVEQLVRREIPVCAYIHDLDGLARHAREIVSNLPAQSEFFYAIKANSDPAVLVTLAPIVAGFEVASAGEIRKVRQAVGPQARIIMGGPARTETDFIAAIDHGVERVHIESLHLLHLANMVAARAGTKLPILLRINMAGPVPGATITMGGQPTQFGIEEARVDEAIQLAKSRQNLRFDGFHLHTISNNLDADAHAVFCREALLRAQDWAKRNGLEARVINLGGGWGVDYADLDRRFDIHHLAEGLADAIPADGTVLQFECGRIVVAYCAVYVTEVIDLKTTHGETFALLRGGSHHFRLPSAWQHRHPHKILKGRHWPRSWSRPTIGKAVVTFTGELCTPKDVLLRDEEVHDLGVGDIVCFLAAGAYGWDISHHDFLSNAHPERIFLNQTVSNERLIA</sequence>
<dbReference type="InterPro" id="IPR022643">
    <property type="entry name" value="De-COase2_C"/>
</dbReference>
<keyword evidence="2 3" id="KW-0663">Pyridoxal phosphate</keyword>
<evidence type="ECO:0000256" key="2">
    <source>
        <dbReference type="ARBA" id="ARBA00022898"/>
    </source>
</evidence>
<comment type="similarity">
    <text evidence="4">Belongs to the Orn/Lys/Arg decarboxylase class-II family.</text>
</comment>
<evidence type="ECO:0000313" key="8">
    <source>
        <dbReference type="Proteomes" id="UP000192140"/>
    </source>
</evidence>
<dbReference type="GO" id="GO:0009089">
    <property type="term" value="P:lysine biosynthetic process via diaminopimelate"/>
    <property type="evidence" value="ECO:0007669"/>
    <property type="project" value="TreeGrafter"/>
</dbReference>
<dbReference type="InterPro" id="IPR029066">
    <property type="entry name" value="PLP-binding_barrel"/>
</dbReference>
<dbReference type="Gene3D" id="2.40.37.10">
    <property type="entry name" value="Lyase, Ornithine Decarboxylase, Chain A, domain 1"/>
    <property type="match status" value="1"/>
</dbReference>
<dbReference type="PRINTS" id="PR01179">
    <property type="entry name" value="ODADCRBXLASE"/>
</dbReference>
<dbReference type="InterPro" id="IPR002433">
    <property type="entry name" value="Orn_de-COase"/>
</dbReference>
<dbReference type="SUPFAM" id="SSF50621">
    <property type="entry name" value="Alanine racemase C-terminal domain-like"/>
    <property type="match status" value="1"/>
</dbReference>
<dbReference type="EMBL" id="FCNP01000049">
    <property type="protein sequence ID" value="CVI63164.1"/>
    <property type="molecule type" value="Genomic_DNA"/>
</dbReference>
<dbReference type="Pfam" id="PF00278">
    <property type="entry name" value="Orn_DAP_Arg_deC"/>
    <property type="match status" value="1"/>
</dbReference>
<evidence type="ECO:0000256" key="1">
    <source>
        <dbReference type="ARBA" id="ARBA00001933"/>
    </source>
</evidence>
<name>A0A1S7U8C6_9HYPH</name>
<evidence type="ECO:0000259" key="6">
    <source>
        <dbReference type="Pfam" id="PF02784"/>
    </source>
</evidence>
<evidence type="ECO:0000256" key="3">
    <source>
        <dbReference type="PIRSR" id="PIRSR600183-50"/>
    </source>
</evidence>
<dbReference type="SUPFAM" id="SSF51419">
    <property type="entry name" value="PLP-binding barrel"/>
    <property type="match status" value="1"/>
</dbReference>
<dbReference type="PANTHER" id="PTHR43727">
    <property type="entry name" value="DIAMINOPIMELATE DECARBOXYLASE"/>
    <property type="match status" value="1"/>
</dbReference>
<evidence type="ECO:0000256" key="4">
    <source>
        <dbReference type="RuleBase" id="RU003737"/>
    </source>
</evidence>
<accession>A0A1S7U8C6</accession>
<comment type="cofactor">
    <cofactor evidence="1 3">
        <name>pyridoxal 5'-phosphate</name>
        <dbReference type="ChEBI" id="CHEBI:597326"/>
    </cofactor>
</comment>
<feature type="domain" description="Orn/DAP/Arg decarboxylase 2 C-terminal" evidence="5">
    <location>
        <begin position="296"/>
        <end position="393"/>
    </location>
</feature>
<evidence type="ECO:0000313" key="7">
    <source>
        <dbReference type="EMBL" id="CVI63164.1"/>
    </source>
</evidence>
<feature type="modified residue" description="N6-(pyridoxal phosphate)lysine" evidence="3">
    <location>
        <position position="74"/>
    </location>
</feature>
<dbReference type="Proteomes" id="UP000192140">
    <property type="component" value="Unassembled WGS sequence"/>
</dbReference>
<dbReference type="InterPro" id="IPR022644">
    <property type="entry name" value="De-COase2_N"/>
</dbReference>
<dbReference type="Gene3D" id="3.20.20.10">
    <property type="entry name" value="Alanine racemase"/>
    <property type="match status" value="1"/>
</dbReference>
<dbReference type="InterPro" id="IPR000183">
    <property type="entry name" value="Orn/DAP/Arg_de-COase"/>
</dbReference>
<keyword evidence="8" id="KW-1185">Reference proteome</keyword>